<keyword evidence="7 10" id="KW-1015">Disulfide bond</keyword>
<keyword evidence="3 9" id="KW-0547">Nucleotide-binding</keyword>
<organism evidence="12 13">
    <name type="scientific">Sporidiobolus salmonicolor</name>
    <name type="common">Yeast-like fungus</name>
    <name type="synonym">Sporobolomyces salmonicolor</name>
    <dbReference type="NCBI Taxonomy" id="5005"/>
    <lineage>
        <taxon>Eukaryota</taxon>
        <taxon>Fungi</taxon>
        <taxon>Dikarya</taxon>
        <taxon>Basidiomycota</taxon>
        <taxon>Pucciniomycotina</taxon>
        <taxon>Microbotryomycetes</taxon>
        <taxon>Sporidiobolales</taxon>
        <taxon>Sporidiobolaceae</taxon>
        <taxon>Sporobolomyces</taxon>
    </lineage>
</organism>
<protein>
    <recommendedName>
        <fullName evidence="2">sulfiredoxin</fullName>
        <ecNumber evidence="2">1.8.98.2</ecNumber>
    </recommendedName>
</protein>
<feature type="non-terminal residue" evidence="12">
    <location>
        <position position="1"/>
    </location>
</feature>
<dbReference type="PANTHER" id="PTHR21348">
    <property type="match status" value="1"/>
</dbReference>
<evidence type="ECO:0000256" key="7">
    <source>
        <dbReference type="ARBA" id="ARBA00023157"/>
    </source>
</evidence>
<evidence type="ECO:0000313" key="12">
    <source>
        <dbReference type="EMBL" id="CEQ43017.1"/>
    </source>
</evidence>
<feature type="disulfide bond" description="Interchain" evidence="10">
    <location>
        <position position="78"/>
    </location>
</feature>
<comment type="catalytic activity">
    <reaction evidence="8">
        <text>S-hydroxy-S-oxy-L-cysteinyl-[peroxiredoxin] + [protein]-dithiol + ATP = S-hydroxy-L-cysteinyl-[peroxiredoxin] + [protein]-disulfide + ADP + phosphate</text>
        <dbReference type="Rhea" id="RHEA:17545"/>
        <dbReference type="Rhea" id="RHEA-COMP:10593"/>
        <dbReference type="Rhea" id="RHEA-COMP:10594"/>
        <dbReference type="Rhea" id="RHEA-COMP:13681"/>
        <dbReference type="Rhea" id="RHEA-COMP:17976"/>
        <dbReference type="ChEBI" id="CHEBI:29950"/>
        <dbReference type="ChEBI" id="CHEBI:30616"/>
        <dbReference type="ChEBI" id="CHEBI:43474"/>
        <dbReference type="ChEBI" id="CHEBI:50058"/>
        <dbReference type="ChEBI" id="CHEBI:61973"/>
        <dbReference type="ChEBI" id="CHEBI:61974"/>
        <dbReference type="ChEBI" id="CHEBI:456216"/>
        <dbReference type="EC" id="1.8.98.2"/>
    </reaction>
</comment>
<dbReference type="Proteomes" id="UP000243876">
    <property type="component" value="Unassembled WGS sequence"/>
</dbReference>
<dbReference type="InterPro" id="IPR036086">
    <property type="entry name" value="ParB/Sulfiredoxin_sf"/>
</dbReference>
<evidence type="ECO:0000259" key="11">
    <source>
        <dbReference type="Pfam" id="PF02195"/>
    </source>
</evidence>
<dbReference type="EC" id="1.8.98.2" evidence="2"/>
<dbReference type="GO" id="GO:0005524">
    <property type="term" value="F:ATP binding"/>
    <property type="evidence" value="ECO:0007669"/>
    <property type="project" value="UniProtKB-KW"/>
</dbReference>
<dbReference type="GO" id="GO:0034599">
    <property type="term" value="P:cellular response to oxidative stress"/>
    <property type="evidence" value="ECO:0007669"/>
    <property type="project" value="TreeGrafter"/>
</dbReference>
<reference evidence="13" key="1">
    <citation type="submission" date="2015-02" db="EMBL/GenBank/DDBJ databases">
        <authorList>
            <person name="Gon?alves P."/>
        </authorList>
    </citation>
    <scope>NUCLEOTIDE SEQUENCE [LARGE SCALE GENOMIC DNA]</scope>
</reference>
<evidence type="ECO:0000256" key="6">
    <source>
        <dbReference type="ARBA" id="ARBA00023002"/>
    </source>
</evidence>
<evidence type="ECO:0000313" key="13">
    <source>
        <dbReference type="Proteomes" id="UP000243876"/>
    </source>
</evidence>
<feature type="binding site" evidence="9">
    <location>
        <begin position="77"/>
        <end position="80"/>
    </location>
    <ligand>
        <name>ATP</name>
        <dbReference type="ChEBI" id="CHEBI:30616"/>
    </ligand>
</feature>
<feature type="domain" description="ParB-like N-terminal" evidence="11">
    <location>
        <begin position="19"/>
        <end position="107"/>
    </location>
</feature>
<evidence type="ECO:0000256" key="9">
    <source>
        <dbReference type="PIRSR" id="PIRSR017267-1"/>
    </source>
</evidence>
<proteinExistence type="inferred from homology"/>
<dbReference type="EMBL" id="CENE01000044">
    <property type="protein sequence ID" value="CEQ43017.1"/>
    <property type="molecule type" value="Genomic_DNA"/>
</dbReference>
<keyword evidence="4 9" id="KW-0067">ATP-binding</keyword>
<keyword evidence="13" id="KW-1185">Reference proteome</keyword>
<dbReference type="Pfam" id="PF02195">
    <property type="entry name" value="ParB_N"/>
    <property type="match status" value="1"/>
</dbReference>
<sequence>MATPHVNFSKFANADAPTVQVPMSVINRPLPSELDENKVQQFMKDIQEEQAGDNFTPIEVLRTEAPDGKKYYMAFGGCHRYEAHKRLQSETIPGRIINVPPASIRMYLGAGCPF</sequence>
<evidence type="ECO:0000256" key="8">
    <source>
        <dbReference type="ARBA" id="ARBA00047514"/>
    </source>
</evidence>
<dbReference type="PIRSF" id="PIRSF017267">
    <property type="entry name" value="Sulfiredoxin"/>
    <property type="match status" value="1"/>
</dbReference>
<evidence type="ECO:0000256" key="10">
    <source>
        <dbReference type="PIRSR" id="PIRSR017267-2"/>
    </source>
</evidence>
<accession>A0A0D6ESB6</accession>
<evidence type="ECO:0000256" key="5">
    <source>
        <dbReference type="ARBA" id="ARBA00022862"/>
    </source>
</evidence>
<dbReference type="InterPro" id="IPR016692">
    <property type="entry name" value="Sulfiredoxin"/>
</dbReference>
<dbReference type="InterPro" id="IPR003115">
    <property type="entry name" value="ParB_N"/>
</dbReference>
<keyword evidence="6" id="KW-0560">Oxidoreductase</keyword>
<evidence type="ECO:0000256" key="2">
    <source>
        <dbReference type="ARBA" id="ARBA00013055"/>
    </source>
</evidence>
<evidence type="ECO:0000256" key="4">
    <source>
        <dbReference type="ARBA" id="ARBA00022840"/>
    </source>
</evidence>
<dbReference type="OrthoDB" id="10023328at2759"/>
<evidence type="ECO:0000256" key="1">
    <source>
        <dbReference type="ARBA" id="ARBA00009609"/>
    </source>
</evidence>
<dbReference type="SUPFAM" id="SSF110849">
    <property type="entry name" value="ParB/Sulfiredoxin"/>
    <property type="match status" value="1"/>
</dbReference>
<keyword evidence="5" id="KW-0049">Antioxidant</keyword>
<dbReference type="AlphaFoldDB" id="A0A0D6ESB6"/>
<dbReference type="CDD" id="cd16395">
    <property type="entry name" value="Srx"/>
    <property type="match status" value="1"/>
</dbReference>
<dbReference type="Gene3D" id="3.90.1530.10">
    <property type="entry name" value="Conserved hypothetical protein from pyrococcus furiosus pfu- 392566-001, ParB domain"/>
    <property type="match status" value="1"/>
</dbReference>
<name>A0A0D6ESB6_SPOSA</name>
<gene>
    <name evidence="12" type="primary">SPOSA6832_04910</name>
</gene>
<dbReference type="PANTHER" id="PTHR21348:SF2">
    <property type="entry name" value="SULFIREDOXIN-1"/>
    <property type="match status" value="1"/>
</dbReference>
<dbReference type="GO" id="GO:0032542">
    <property type="term" value="F:sulfiredoxin activity"/>
    <property type="evidence" value="ECO:0007669"/>
    <property type="project" value="InterPro"/>
</dbReference>
<comment type="similarity">
    <text evidence="1">Belongs to the sulfiredoxin family.</text>
</comment>
<dbReference type="GO" id="GO:0005737">
    <property type="term" value="C:cytoplasm"/>
    <property type="evidence" value="ECO:0007669"/>
    <property type="project" value="TreeGrafter"/>
</dbReference>
<evidence type="ECO:0000256" key="3">
    <source>
        <dbReference type="ARBA" id="ARBA00022741"/>
    </source>
</evidence>